<protein>
    <recommendedName>
        <fullName evidence="3">KAP NTPase domain-containing protein</fullName>
    </recommendedName>
</protein>
<dbReference type="OrthoDB" id="2046240at2"/>
<dbReference type="STRING" id="1330534.L323_06620"/>
<dbReference type="Proteomes" id="UP000016860">
    <property type="component" value="Unassembled WGS sequence"/>
</dbReference>
<name>U4R523_9FIRM</name>
<accession>U4R523</accession>
<dbReference type="EMBL" id="ATAY01000022">
    <property type="protein sequence ID" value="EPR13017.1"/>
    <property type="molecule type" value="Genomic_DNA"/>
</dbReference>
<gene>
    <name evidence="1" type="ORF">L323_06620</name>
</gene>
<organism evidence="1 2">
    <name type="scientific">Ruminiclostridium papyrosolvens C7</name>
    <dbReference type="NCBI Taxonomy" id="1330534"/>
    <lineage>
        <taxon>Bacteria</taxon>
        <taxon>Bacillati</taxon>
        <taxon>Bacillota</taxon>
        <taxon>Clostridia</taxon>
        <taxon>Eubacteriales</taxon>
        <taxon>Oscillospiraceae</taxon>
        <taxon>Ruminiclostridium</taxon>
    </lineage>
</organism>
<proteinExistence type="predicted"/>
<dbReference type="RefSeq" id="WP_020814893.1">
    <property type="nucleotide sequence ID" value="NZ_ATAY01000022.1"/>
</dbReference>
<reference evidence="1 2" key="1">
    <citation type="journal article" date="2013" name="Genome Announc.">
        <title>Draft Genome Sequence of the Cellulolytic Bacterium Clostridium papyrosolvens C7 (ATCC 700395).</title>
        <authorList>
            <person name="Zepeda V."/>
            <person name="Dassa B."/>
            <person name="Borovok I."/>
            <person name="Lamed R."/>
            <person name="Bayer E.A."/>
            <person name="Cate J.H."/>
        </authorList>
    </citation>
    <scope>NUCLEOTIDE SEQUENCE [LARGE SCALE GENOMIC DNA]</scope>
    <source>
        <strain evidence="1 2">C7</strain>
    </source>
</reference>
<comment type="caution">
    <text evidence="1">The sequence shown here is derived from an EMBL/GenBank/DDBJ whole genome shotgun (WGS) entry which is preliminary data.</text>
</comment>
<evidence type="ECO:0000313" key="2">
    <source>
        <dbReference type="Proteomes" id="UP000016860"/>
    </source>
</evidence>
<sequence>MTPKTIEVEKGNEFKIKIREIPSEGNSNAFAGDIFGDAYIQATARVEEIVTATDNINDDKSQDNYLNNIIAFTGERGQGKSSAMLSFTHYLENVSKIEAFKTNTKKYNFISLETVDPSTFEDMHNILEVVIARMYNNFSTKYKKDNTSISRDKKNEINELFQKTYESLCLIRNPKKLEELEYDYEGSIQKIAQIGDSTNLHKILQKLIKSYLSIMTEGNCKSFLIIPIDDLDINIKYAYKITEQIRKYLVLPNVLIIMAINIDQLKKCVEMEFRKQFSTLMNRQNPLSDNEFINMAAKYVEKLIPDGRKISLPEIRAISQSGNDSVELVYHKRGSLENILDKDNRKGIEERILGYIYDKTELVFIKPQNGVHRLIPNTLRGVVNLLSVLGKMEDIKEGESKREIQLSNILLFEDYFLHTWIPDNLDDGNMEMINELLSVSDFEKHRLLCVKVMDVIENHKVYTVDPKNNVNQLNTTLADLRDKYSKQNTNHMSYSLGDVFDILYILSTRYINTQTINLVFTIKTIYTLTMHKICLKEAEERKLCPNNIYRFVGDSLWGSRVTNALRGDRAKFLFTADEFLGEIYPKNGYFSQNKIYNDQEIKQMVILAFWARFPEVDKGLIEKMSNTETYEDALKVYEKEIFNQVLYKNNLIADNYLGRKNAELCIDNLFISFLDTEYLKVRSGFNFIKFTHIDWFDQFEKCVNLSLLQKIVINMELNEYVLQYSTEKMNYRSTAFDKTYLRHFIKRLDESLKENQYLNITKNGEHNKLFTDDSWKIDLMNSFVKCYNLKYPKKVDIKNELKNDKQNKVNDFSPNLLKENESFNLEVSYQEIDKVLNSKEIYKLNITPDMSNAKLKQLKNQTLVLARVVAYYNYVKQTRFDPDSINEIREIYVNCVFTDKIEDYGVRVARIQDLRERYMSVAYKMLSLIGNLDR</sequence>
<dbReference type="SUPFAM" id="SSF52540">
    <property type="entry name" value="P-loop containing nucleoside triphosphate hydrolases"/>
    <property type="match status" value="1"/>
</dbReference>
<dbReference type="AlphaFoldDB" id="U4R523"/>
<evidence type="ECO:0008006" key="3">
    <source>
        <dbReference type="Google" id="ProtNLM"/>
    </source>
</evidence>
<dbReference type="InterPro" id="IPR027417">
    <property type="entry name" value="P-loop_NTPase"/>
</dbReference>
<dbReference type="PATRIC" id="fig|1330534.3.peg.1324"/>
<evidence type="ECO:0000313" key="1">
    <source>
        <dbReference type="EMBL" id="EPR13017.1"/>
    </source>
</evidence>